<dbReference type="Pfam" id="PF13304">
    <property type="entry name" value="AAA_21"/>
    <property type="match status" value="1"/>
</dbReference>
<dbReference type="RefSeq" id="WP_012535188.1">
    <property type="nucleotide sequence ID" value="NC_011186.1"/>
</dbReference>
<sequence length="471" mass="54030">MIIKSVLLDKKRYKLVESDYCNKNNAFTVVVGSNGMGKSRLLKRIVNNVKNINIQGDRIPQNYSRQIDFDLDGYNASFYSPVSESKSFVSIDKNEVGSLKGGVKVIAVTTTPFDKFPIEYKGNEIYRYHDDHKYTYIGLKVSKNSLNQSNYLNLLCRSMLSSDRIFKNKKLFSLLNLSSGINIQLKAKLPTKNSDFMVYNNKERRFEVLKLNEDYFKSFLSRHHITIYEKIRNVDGLLLKAYEAYSNCFPFFINNINPESNVIPKKDLIFLLDIGLVNVSDIIFTDIKHEEIKISELSSGQKCMILTLLNISGSITDNSIVCIDEPEISLHPRWQKEFMKVLIEFFSDFKRCHFIVATHSPLIISELLNDNCFILNMDVGYAKKANEYKAMSSDHQLVEVFGIAGNNNEYLNRIVVSLLSKLSKNGDLNKTEKLQLEVLVRFSAEMDKDDTVKELIDILNLAWTKVSKNAK</sequence>
<reference evidence="3" key="1">
    <citation type="submission" date="2008-08" db="EMBL/GenBank/DDBJ databases">
        <title>Complete sequence of Vibrio fischeri strain MJ11.</title>
        <authorList>
            <person name="Mandel M.J."/>
            <person name="Stabb E.V."/>
            <person name="Ruby E.G."/>
            <person name="Ferriera S."/>
            <person name="Johnson J."/>
            <person name="Kravitz S."/>
            <person name="Beeson K."/>
            <person name="Sutton G."/>
            <person name="Rogers Y.-H."/>
            <person name="Friedman R."/>
            <person name="Frazier M."/>
            <person name="Venter J.C."/>
        </authorList>
    </citation>
    <scope>NUCLEOTIDE SEQUENCE [LARGE SCALE GENOMIC DNA]</scope>
    <source>
        <strain evidence="3">MJ11</strain>
    </source>
</reference>
<protein>
    <recommendedName>
        <fullName evidence="1">ATPase AAA-type core domain-containing protein</fullName>
    </recommendedName>
</protein>
<evidence type="ECO:0000313" key="3">
    <source>
        <dbReference type="Proteomes" id="UP000001857"/>
    </source>
</evidence>
<dbReference type="AlphaFoldDB" id="B5EUD1"/>
<dbReference type="SUPFAM" id="SSF52540">
    <property type="entry name" value="P-loop containing nucleoside triphosphate hydrolases"/>
    <property type="match status" value="1"/>
</dbReference>
<feature type="domain" description="ATPase AAA-type core" evidence="1">
    <location>
        <begin position="291"/>
        <end position="365"/>
    </location>
</feature>
<dbReference type="PANTHER" id="PTHR43581:SF4">
    <property type="entry name" value="ATP_GTP PHOSPHATASE"/>
    <property type="match status" value="1"/>
</dbReference>
<dbReference type="InterPro" id="IPR027417">
    <property type="entry name" value="P-loop_NTPase"/>
</dbReference>
<dbReference type="KEGG" id="vfm:VFMJ11_A0750"/>
<dbReference type="HOGENOM" id="CLU_042523_0_0_6"/>
<dbReference type="InterPro" id="IPR051396">
    <property type="entry name" value="Bact_Antivir_Def_Nuclease"/>
</dbReference>
<dbReference type="EMBL" id="CP001133">
    <property type="protein sequence ID" value="ACH64045.1"/>
    <property type="molecule type" value="Genomic_DNA"/>
</dbReference>
<dbReference type="InterPro" id="IPR003959">
    <property type="entry name" value="ATPase_AAA_core"/>
</dbReference>
<dbReference type="GO" id="GO:0005524">
    <property type="term" value="F:ATP binding"/>
    <property type="evidence" value="ECO:0007669"/>
    <property type="project" value="InterPro"/>
</dbReference>
<evidence type="ECO:0000259" key="1">
    <source>
        <dbReference type="Pfam" id="PF13304"/>
    </source>
</evidence>
<dbReference type="Proteomes" id="UP000001857">
    <property type="component" value="Chromosome II"/>
</dbReference>
<dbReference type="PANTHER" id="PTHR43581">
    <property type="entry name" value="ATP/GTP PHOSPHATASE"/>
    <property type="match status" value="1"/>
</dbReference>
<organism evidence="2 3">
    <name type="scientific">Aliivibrio fischeri (strain MJ11)</name>
    <name type="common">Vibrio fischeri</name>
    <dbReference type="NCBI Taxonomy" id="388396"/>
    <lineage>
        <taxon>Bacteria</taxon>
        <taxon>Pseudomonadati</taxon>
        <taxon>Pseudomonadota</taxon>
        <taxon>Gammaproteobacteria</taxon>
        <taxon>Vibrionales</taxon>
        <taxon>Vibrionaceae</taxon>
        <taxon>Aliivibrio</taxon>
    </lineage>
</organism>
<dbReference type="GO" id="GO:0016887">
    <property type="term" value="F:ATP hydrolysis activity"/>
    <property type="evidence" value="ECO:0007669"/>
    <property type="project" value="InterPro"/>
</dbReference>
<name>B5EUD1_ALIFM</name>
<dbReference type="Gene3D" id="3.40.50.300">
    <property type="entry name" value="P-loop containing nucleotide triphosphate hydrolases"/>
    <property type="match status" value="1"/>
</dbReference>
<accession>B5EUD1</accession>
<evidence type="ECO:0000313" key="2">
    <source>
        <dbReference type="EMBL" id="ACH64045.1"/>
    </source>
</evidence>
<proteinExistence type="predicted"/>
<gene>
    <name evidence="2" type="ordered locus">VFMJ11_A0750</name>
</gene>
<reference evidence="2 3" key="2">
    <citation type="journal article" date="2009" name="Nature">
        <title>A single regulatory gene is sufficient to alter bacterial host range.</title>
        <authorList>
            <person name="Mandel M.J."/>
            <person name="Wollenberg M.S."/>
            <person name="Stabb E.V."/>
            <person name="Visick K.L."/>
            <person name="Ruby E.G."/>
        </authorList>
    </citation>
    <scope>NUCLEOTIDE SEQUENCE [LARGE SCALE GENOMIC DNA]</scope>
    <source>
        <strain evidence="2 3">MJ11</strain>
    </source>
</reference>